<evidence type="ECO:0000313" key="4">
    <source>
        <dbReference type="EMBL" id="KAF8721289.1"/>
    </source>
</evidence>
<dbReference type="GO" id="GO:0005634">
    <property type="term" value="C:nucleus"/>
    <property type="evidence" value="ECO:0007669"/>
    <property type="project" value="TreeGrafter"/>
</dbReference>
<feature type="region of interest" description="Disordered" evidence="2">
    <location>
        <begin position="17"/>
        <end position="50"/>
    </location>
</feature>
<evidence type="ECO:0000256" key="2">
    <source>
        <dbReference type="SAM" id="MobiDB-lite"/>
    </source>
</evidence>
<evidence type="ECO:0000259" key="3">
    <source>
        <dbReference type="PROSITE" id="PS50891"/>
    </source>
</evidence>
<dbReference type="PANTHER" id="PTHR31529:SF56">
    <property type="entry name" value="EXPRESSED PROTEIN"/>
    <property type="match status" value="1"/>
</dbReference>
<gene>
    <name evidence="4" type="ORF">HU200_023218</name>
</gene>
<sequence>MAVDRAIATNRALVYQTQGAERQNKRSNRTRERKRRQGKGKGSGNHVLRRKALGGQKLPWLAAAALPFLRRRPAARTAHHTVTRNTAAGTTLLAERTNSPHPCPLAALQPLSQAIQQALTAAMASSGIGGGAPGSPCGACKFLRRKCAAECVFAPHFCAEDGASQFAAIHKVFGASNAAKLLQQVSPGDRSEAAATVTYEAQARLRDPIYGCVAHIFALQQQVASLQMQVLQAKAQVAAQQTTMAGHHQAAAGSPNHHLLQRWPMEHESLSTQSSGCYSAPSCDGSASLQAEMYCGGFGEQEEGSYTR</sequence>
<feature type="compositionally biased region" description="Basic residues" evidence="2">
    <location>
        <begin position="25"/>
        <end position="39"/>
    </location>
</feature>
<dbReference type="GO" id="GO:0009755">
    <property type="term" value="P:hormone-mediated signaling pathway"/>
    <property type="evidence" value="ECO:0007669"/>
    <property type="project" value="TreeGrafter"/>
</dbReference>
<dbReference type="EMBL" id="JACEFO010001686">
    <property type="protein sequence ID" value="KAF8721289.1"/>
    <property type="molecule type" value="Genomic_DNA"/>
</dbReference>
<proteinExistence type="inferred from homology"/>
<protein>
    <recommendedName>
        <fullName evidence="3">LOB domain-containing protein</fullName>
    </recommendedName>
</protein>
<accession>A0A835C998</accession>
<comment type="caution">
    <text evidence="4">The sequence shown here is derived from an EMBL/GenBank/DDBJ whole genome shotgun (WGS) entry which is preliminary data.</text>
</comment>
<evidence type="ECO:0000313" key="5">
    <source>
        <dbReference type="Proteomes" id="UP000636709"/>
    </source>
</evidence>
<dbReference type="Pfam" id="PF03195">
    <property type="entry name" value="LOB"/>
    <property type="match status" value="1"/>
</dbReference>
<organism evidence="4 5">
    <name type="scientific">Digitaria exilis</name>
    <dbReference type="NCBI Taxonomy" id="1010633"/>
    <lineage>
        <taxon>Eukaryota</taxon>
        <taxon>Viridiplantae</taxon>
        <taxon>Streptophyta</taxon>
        <taxon>Embryophyta</taxon>
        <taxon>Tracheophyta</taxon>
        <taxon>Spermatophyta</taxon>
        <taxon>Magnoliopsida</taxon>
        <taxon>Liliopsida</taxon>
        <taxon>Poales</taxon>
        <taxon>Poaceae</taxon>
        <taxon>PACMAD clade</taxon>
        <taxon>Panicoideae</taxon>
        <taxon>Panicodae</taxon>
        <taxon>Paniceae</taxon>
        <taxon>Anthephorinae</taxon>
        <taxon>Digitaria</taxon>
    </lineage>
</organism>
<dbReference type="Proteomes" id="UP000636709">
    <property type="component" value="Unassembled WGS sequence"/>
</dbReference>
<evidence type="ECO:0000256" key="1">
    <source>
        <dbReference type="ARBA" id="ARBA00005474"/>
    </source>
</evidence>
<dbReference type="AlphaFoldDB" id="A0A835C998"/>
<dbReference type="InterPro" id="IPR004883">
    <property type="entry name" value="LOB"/>
</dbReference>
<dbReference type="PANTHER" id="PTHR31529">
    <property type="entry name" value="LOB DOMAIN CONTAINING PROTEIN"/>
    <property type="match status" value="1"/>
</dbReference>
<name>A0A835C998_9POAL</name>
<dbReference type="GO" id="GO:0045893">
    <property type="term" value="P:positive regulation of DNA-templated transcription"/>
    <property type="evidence" value="ECO:0007669"/>
    <property type="project" value="TreeGrafter"/>
</dbReference>
<dbReference type="OrthoDB" id="1903788at2759"/>
<feature type="domain" description="LOB" evidence="3">
    <location>
        <begin position="135"/>
        <end position="237"/>
    </location>
</feature>
<dbReference type="PROSITE" id="PS50891">
    <property type="entry name" value="LOB"/>
    <property type="match status" value="1"/>
</dbReference>
<keyword evidence="5" id="KW-1185">Reference proteome</keyword>
<reference evidence="4" key="1">
    <citation type="submission" date="2020-07" db="EMBL/GenBank/DDBJ databases">
        <title>Genome sequence and genetic diversity analysis of an under-domesticated orphan crop, white fonio (Digitaria exilis).</title>
        <authorList>
            <person name="Bennetzen J.L."/>
            <person name="Chen S."/>
            <person name="Ma X."/>
            <person name="Wang X."/>
            <person name="Yssel A.E.J."/>
            <person name="Chaluvadi S.R."/>
            <person name="Johnson M."/>
            <person name="Gangashetty P."/>
            <person name="Hamidou F."/>
            <person name="Sanogo M.D."/>
            <person name="Zwaenepoel A."/>
            <person name="Wallace J."/>
            <person name="Van De Peer Y."/>
            <person name="Van Deynze A."/>
        </authorList>
    </citation>
    <scope>NUCLEOTIDE SEQUENCE</scope>
    <source>
        <tissue evidence="4">Leaves</tissue>
    </source>
</reference>
<comment type="similarity">
    <text evidence="1">Belongs to the LOB domain-containing protein family.</text>
</comment>